<sequence length="86" mass="10033">MEQVITIRQRGQITLPKKIRENIDWLVENSVVGIKTSEAEICISPYQESVKPINWKNIWEKIKLSHSFKGKKGNLSQFIAKDRQTH</sequence>
<dbReference type="SUPFAM" id="SSF89447">
    <property type="entry name" value="AbrB/MazE/MraZ-like"/>
    <property type="match status" value="1"/>
</dbReference>
<dbReference type="Gene3D" id="2.10.260.10">
    <property type="match status" value="1"/>
</dbReference>
<dbReference type="EMBL" id="PEYO01000007">
    <property type="protein sequence ID" value="PIU03755.1"/>
    <property type="molecule type" value="Genomic_DNA"/>
</dbReference>
<accession>A0A2M6XDK1</accession>
<dbReference type="InterPro" id="IPR037914">
    <property type="entry name" value="SpoVT-AbrB_sf"/>
</dbReference>
<proteinExistence type="predicted"/>
<evidence type="ECO:0008006" key="3">
    <source>
        <dbReference type="Google" id="ProtNLM"/>
    </source>
</evidence>
<evidence type="ECO:0000313" key="1">
    <source>
        <dbReference type="EMBL" id="PIU03755.1"/>
    </source>
</evidence>
<protein>
    <recommendedName>
        <fullName evidence="3">SpoVT-AbrB domain-containing protein</fullName>
    </recommendedName>
</protein>
<comment type="caution">
    <text evidence="1">The sequence shown here is derived from an EMBL/GenBank/DDBJ whole genome shotgun (WGS) entry which is preliminary data.</text>
</comment>
<evidence type="ECO:0000313" key="2">
    <source>
        <dbReference type="Proteomes" id="UP000228996"/>
    </source>
</evidence>
<gene>
    <name evidence="1" type="ORF">COT44_01620</name>
</gene>
<reference evidence="2" key="1">
    <citation type="submission" date="2017-09" db="EMBL/GenBank/DDBJ databases">
        <title>Depth-based differentiation of microbial function through sediment-hosted aquifers and enrichment of novel symbionts in the deep terrestrial subsurface.</title>
        <authorList>
            <person name="Probst A.J."/>
            <person name="Ladd B."/>
            <person name="Jarett J.K."/>
            <person name="Geller-Mcgrath D.E."/>
            <person name="Sieber C.M.K."/>
            <person name="Emerson J.B."/>
            <person name="Anantharaman K."/>
            <person name="Thomas B.C."/>
            <person name="Malmstrom R."/>
            <person name="Stieglmeier M."/>
            <person name="Klingl A."/>
            <person name="Woyke T."/>
            <person name="Ryan C.M."/>
            <person name="Banfield J.F."/>
        </authorList>
    </citation>
    <scope>NUCLEOTIDE SEQUENCE [LARGE SCALE GENOMIC DNA]</scope>
</reference>
<dbReference type="Proteomes" id="UP000228996">
    <property type="component" value="Unassembled WGS sequence"/>
</dbReference>
<name>A0A2M6XDK1_9BACT</name>
<organism evidence="1 2">
    <name type="scientific">Candidatus Shapirobacteria bacterium CG08_land_8_20_14_0_20_39_18</name>
    <dbReference type="NCBI Taxonomy" id="1974883"/>
    <lineage>
        <taxon>Bacteria</taxon>
        <taxon>Candidatus Shapironibacteriota</taxon>
    </lineage>
</organism>
<dbReference type="AlphaFoldDB" id="A0A2M6XDK1"/>